<keyword evidence="4" id="KW-0584">Phenylalanine biosynthesis</keyword>
<organism evidence="10">
    <name type="scientific">Candidatus Tenderia electrophaga</name>
    <dbReference type="NCBI Taxonomy" id="1748243"/>
    <lineage>
        <taxon>Bacteria</taxon>
        <taxon>Pseudomonadati</taxon>
        <taxon>Pseudomonadota</taxon>
        <taxon>Gammaproteobacteria</taxon>
        <taxon>Candidatus Tenderiales</taxon>
        <taxon>Candidatus Tenderiaceae</taxon>
        <taxon>Candidatus Tenderia</taxon>
    </lineage>
</organism>
<dbReference type="FunFam" id="3.40.190.10:FF:000029">
    <property type="entry name" value="Chorismate mutase/Prephenate dehydratase"/>
    <property type="match status" value="1"/>
</dbReference>
<dbReference type="Pfam" id="PF01817">
    <property type="entry name" value="CM_2"/>
    <property type="match status" value="1"/>
</dbReference>
<dbReference type="PANTHER" id="PTHR21022">
    <property type="entry name" value="PREPHENATE DEHYDRATASE P PROTEIN"/>
    <property type="match status" value="1"/>
</dbReference>
<keyword evidence="3" id="KW-0057">Aromatic amino acid biosynthesis</keyword>
<feature type="non-terminal residue" evidence="10">
    <location>
        <position position="221"/>
    </location>
</feature>
<dbReference type="GO" id="GO:0004664">
    <property type="term" value="F:prephenate dehydratase activity"/>
    <property type="evidence" value="ECO:0007669"/>
    <property type="project" value="UniProtKB-EC"/>
</dbReference>
<evidence type="ECO:0000256" key="5">
    <source>
        <dbReference type="ARBA" id="ARBA00023239"/>
    </source>
</evidence>
<comment type="catalytic activity">
    <reaction evidence="6">
        <text>prephenate + H(+) = 3-phenylpyruvate + CO2 + H2O</text>
        <dbReference type="Rhea" id="RHEA:21648"/>
        <dbReference type="ChEBI" id="CHEBI:15377"/>
        <dbReference type="ChEBI" id="CHEBI:15378"/>
        <dbReference type="ChEBI" id="CHEBI:16526"/>
        <dbReference type="ChEBI" id="CHEBI:18005"/>
        <dbReference type="ChEBI" id="CHEBI:29934"/>
        <dbReference type="EC" id="4.2.1.51"/>
    </reaction>
</comment>
<dbReference type="GO" id="GO:0004106">
    <property type="term" value="F:chorismate mutase activity"/>
    <property type="evidence" value="ECO:0007669"/>
    <property type="project" value="UniProtKB-EC"/>
</dbReference>
<accession>A0A832J8C5</accession>
<evidence type="ECO:0000313" key="10">
    <source>
        <dbReference type="EMBL" id="HHJ80658.1"/>
    </source>
</evidence>
<dbReference type="InterPro" id="IPR001086">
    <property type="entry name" value="Preph_deHydtase"/>
</dbReference>
<dbReference type="GO" id="GO:0005737">
    <property type="term" value="C:cytoplasm"/>
    <property type="evidence" value="ECO:0007669"/>
    <property type="project" value="InterPro"/>
</dbReference>
<dbReference type="Gene3D" id="1.20.59.10">
    <property type="entry name" value="Chorismate mutase"/>
    <property type="match status" value="1"/>
</dbReference>
<dbReference type="EC" id="5.4.99.5" evidence="10"/>
<keyword evidence="10" id="KW-0413">Isomerase</keyword>
<evidence type="ECO:0000256" key="6">
    <source>
        <dbReference type="ARBA" id="ARBA00047848"/>
    </source>
</evidence>
<keyword evidence="2" id="KW-0028">Amino-acid biosynthesis</keyword>
<dbReference type="NCBIfam" id="TIGR01807">
    <property type="entry name" value="CM_P2"/>
    <property type="match status" value="1"/>
</dbReference>
<dbReference type="InterPro" id="IPR010957">
    <property type="entry name" value="G/b/e-P-prot_chorismate_mutase"/>
</dbReference>
<dbReference type="PROSITE" id="PS51171">
    <property type="entry name" value="PREPHENATE_DEHYDR_3"/>
    <property type="match status" value="1"/>
</dbReference>
<dbReference type="Gene3D" id="3.40.190.10">
    <property type="entry name" value="Periplasmic binding protein-like II"/>
    <property type="match status" value="1"/>
</dbReference>
<evidence type="ECO:0000256" key="3">
    <source>
        <dbReference type="ARBA" id="ARBA00023141"/>
    </source>
</evidence>
<name>A0A832J8C5_9GAMM</name>
<keyword evidence="5" id="KW-0456">Lyase</keyword>
<dbReference type="PANTHER" id="PTHR21022:SF19">
    <property type="entry name" value="PREPHENATE DEHYDRATASE-RELATED"/>
    <property type="match status" value="1"/>
</dbReference>
<proteinExistence type="predicted"/>
<feature type="domain" description="Prephenate dehydratase" evidence="9">
    <location>
        <begin position="95"/>
        <end position="221"/>
    </location>
</feature>
<evidence type="ECO:0000256" key="2">
    <source>
        <dbReference type="ARBA" id="ARBA00022605"/>
    </source>
</evidence>
<dbReference type="FunFam" id="1.20.59.10:FF:000004">
    <property type="entry name" value="Prephenate dehydratase"/>
    <property type="match status" value="1"/>
</dbReference>
<reference evidence="10" key="1">
    <citation type="journal article" date="2020" name="mSystems">
        <title>Genome- and Community-Level Interaction Insights into Carbon Utilization and Element Cycling Functions of Hydrothermarchaeota in Hydrothermal Sediment.</title>
        <authorList>
            <person name="Zhou Z."/>
            <person name="Liu Y."/>
            <person name="Xu W."/>
            <person name="Pan J."/>
            <person name="Luo Z.H."/>
            <person name="Li M."/>
        </authorList>
    </citation>
    <scope>NUCLEOTIDE SEQUENCE [LARGE SCALE GENOMIC DNA]</scope>
    <source>
        <strain evidence="10">HyVt-505</strain>
    </source>
</reference>
<dbReference type="GO" id="GO:0046417">
    <property type="term" value="P:chorismate metabolic process"/>
    <property type="evidence" value="ECO:0007669"/>
    <property type="project" value="InterPro"/>
</dbReference>
<keyword evidence="7" id="KW-0175">Coiled coil</keyword>
<dbReference type="InterPro" id="IPR002701">
    <property type="entry name" value="CM_II_prokaryot"/>
</dbReference>
<protein>
    <submittedName>
        <fullName evidence="10">Chorismate mutase</fullName>
        <ecNumber evidence="10">5.4.99.5</ecNumber>
    </submittedName>
</protein>
<dbReference type="UniPathway" id="UPA00121">
    <property type="reaction ID" value="UER00345"/>
</dbReference>
<dbReference type="Pfam" id="PF00800">
    <property type="entry name" value="PDT"/>
    <property type="match status" value="1"/>
</dbReference>
<dbReference type="PROSITE" id="PS51168">
    <property type="entry name" value="CHORISMATE_MUT_2"/>
    <property type="match status" value="1"/>
</dbReference>
<gene>
    <name evidence="10" type="primary">pheA</name>
    <name evidence="10" type="ORF">ENJ65_03390</name>
</gene>
<evidence type="ECO:0000259" key="8">
    <source>
        <dbReference type="PROSITE" id="PS51168"/>
    </source>
</evidence>
<dbReference type="GO" id="GO:0009094">
    <property type="term" value="P:L-phenylalanine biosynthetic process"/>
    <property type="evidence" value="ECO:0007669"/>
    <property type="project" value="UniProtKB-UniPathway"/>
</dbReference>
<dbReference type="AlphaFoldDB" id="A0A832J8C5"/>
<dbReference type="SMART" id="SM00830">
    <property type="entry name" value="CM_2"/>
    <property type="match status" value="1"/>
</dbReference>
<dbReference type="InterPro" id="IPR036263">
    <property type="entry name" value="Chorismate_II_sf"/>
</dbReference>
<dbReference type="EMBL" id="DRNF01000214">
    <property type="protein sequence ID" value="HHJ80658.1"/>
    <property type="molecule type" value="Genomic_DNA"/>
</dbReference>
<evidence type="ECO:0000256" key="4">
    <source>
        <dbReference type="ARBA" id="ARBA00023222"/>
    </source>
</evidence>
<sequence>MTEKFTNLPQVRDRIDALDEQIQNLINERAKCAQAVAEIKIASGDGEADFYRPEREAQVLRTVIERNQGPLSGEEMARLFREIMSACLALEQPMRIAFLGPEGTYTHDAALKHFGHSVKTAPHATIDEVFRDVESGLSHYGVVPIENSTEGVVNHTLDMFFNSPLQISGEVELRIHHCLPAPASRARSKGHCRVLPACLTARPGSRIRLSAGGLTSAWPGV</sequence>
<feature type="domain" description="Chorismate mutase" evidence="8">
    <location>
        <begin position="2"/>
        <end position="95"/>
    </location>
</feature>
<dbReference type="Proteomes" id="UP000885832">
    <property type="component" value="Unassembled WGS sequence"/>
</dbReference>
<dbReference type="SUPFAM" id="SSF48600">
    <property type="entry name" value="Chorismate mutase II"/>
    <property type="match status" value="1"/>
</dbReference>
<comment type="caution">
    <text evidence="10">The sequence shown here is derived from an EMBL/GenBank/DDBJ whole genome shotgun (WGS) entry which is preliminary data.</text>
</comment>
<feature type="coiled-coil region" evidence="7">
    <location>
        <begin position="8"/>
        <end position="35"/>
    </location>
</feature>
<evidence type="ECO:0000259" key="9">
    <source>
        <dbReference type="PROSITE" id="PS51171"/>
    </source>
</evidence>
<comment type="pathway">
    <text evidence="1">Amino-acid biosynthesis; L-phenylalanine biosynthesis; phenylpyruvate from prephenate: step 1/1.</text>
</comment>
<dbReference type="InterPro" id="IPR036979">
    <property type="entry name" value="CM_dom_sf"/>
</dbReference>
<evidence type="ECO:0000256" key="7">
    <source>
        <dbReference type="SAM" id="Coils"/>
    </source>
</evidence>
<evidence type="ECO:0000256" key="1">
    <source>
        <dbReference type="ARBA" id="ARBA00004741"/>
    </source>
</evidence>
<dbReference type="SUPFAM" id="SSF53850">
    <property type="entry name" value="Periplasmic binding protein-like II"/>
    <property type="match status" value="1"/>
</dbReference>